<evidence type="ECO:0000313" key="2">
    <source>
        <dbReference type="EMBL" id="WFD11604.1"/>
    </source>
</evidence>
<keyword evidence="1" id="KW-0472">Membrane</keyword>
<proteinExistence type="predicted"/>
<organism evidence="2 3">
    <name type="scientific">Tepidibacter hydrothermalis</name>
    <dbReference type="NCBI Taxonomy" id="3036126"/>
    <lineage>
        <taxon>Bacteria</taxon>
        <taxon>Bacillati</taxon>
        <taxon>Bacillota</taxon>
        <taxon>Clostridia</taxon>
        <taxon>Peptostreptococcales</taxon>
        <taxon>Peptostreptococcaceae</taxon>
        <taxon>Tepidibacter</taxon>
    </lineage>
</organism>
<feature type="transmembrane region" description="Helical" evidence="1">
    <location>
        <begin position="87"/>
        <end position="110"/>
    </location>
</feature>
<dbReference type="NCBIfam" id="TIGR02876">
    <property type="entry name" value="spore_yqfD"/>
    <property type="match status" value="1"/>
</dbReference>
<gene>
    <name evidence="2" type="primary">yqfD</name>
    <name evidence="2" type="ORF">P4S50_05890</name>
</gene>
<protein>
    <submittedName>
        <fullName evidence="2">Sporulation protein YqfD</fullName>
    </submittedName>
</protein>
<accession>A0ABY8EF69</accession>
<sequence>MWQYIKGFCVVTIEGLNLEKFINNLAKNKIYIFNIKRISETKIEAYVYKEDVKELISIYRKSNYNLKIKRSVGLPFFMKRVYKRKTLLFGGILSIFILLFLTTFITNVYIDCPEGIDKKALRSEIYKCGLKPGTNKYIINKKDIRDSILYKFNSVAYISINIQGTSAFVDIVKKAEEPKENSKINCNIIAKKDGIIEKVIPRSGESLIKKGDIVKTGDVLIAGGNLMAKGEVWAKTFYEITEKVEYTNKSKYRTGKNKKIFKIKIYDKEFITNKNIDYKQYDVKTKDFKINYKNFEFPIQVQVDTFYEVNIKKNDKDLNAIKNTLKSKALKKMDYLLPVQARIIDKNENYNVEKNILKFTVIIQTLEDIGKYEQVEGGNYTDDKLQDTDRE</sequence>
<evidence type="ECO:0000256" key="1">
    <source>
        <dbReference type="SAM" id="Phobius"/>
    </source>
</evidence>
<dbReference type="Proteomes" id="UP001222800">
    <property type="component" value="Chromosome"/>
</dbReference>
<keyword evidence="1" id="KW-1133">Transmembrane helix</keyword>
<evidence type="ECO:0000313" key="3">
    <source>
        <dbReference type="Proteomes" id="UP001222800"/>
    </source>
</evidence>
<keyword evidence="1" id="KW-0812">Transmembrane</keyword>
<dbReference type="EMBL" id="CP120733">
    <property type="protein sequence ID" value="WFD11604.1"/>
    <property type="molecule type" value="Genomic_DNA"/>
</dbReference>
<dbReference type="InterPro" id="IPR010690">
    <property type="entry name" value="YqfD"/>
</dbReference>
<dbReference type="Pfam" id="PF06898">
    <property type="entry name" value="YqfD"/>
    <property type="match status" value="1"/>
</dbReference>
<dbReference type="RefSeq" id="WP_277733701.1">
    <property type="nucleotide sequence ID" value="NZ_CP120733.1"/>
</dbReference>
<name>A0ABY8EF69_9FIRM</name>
<dbReference type="PIRSF" id="PIRSF029895">
    <property type="entry name" value="SpoIV"/>
    <property type="match status" value="1"/>
</dbReference>
<keyword evidence="3" id="KW-1185">Reference proteome</keyword>
<reference evidence="2 3" key="1">
    <citation type="submission" date="2023-03" db="EMBL/GenBank/DDBJ databases">
        <title>Complete genome sequence of Tepidibacter sp. SWIR-1, isolated from a deep-sea hydrothermal vent.</title>
        <authorList>
            <person name="Li X."/>
        </authorList>
    </citation>
    <scope>NUCLEOTIDE SEQUENCE [LARGE SCALE GENOMIC DNA]</scope>
    <source>
        <strain evidence="2 3">SWIR-1</strain>
    </source>
</reference>